<evidence type="ECO:0000256" key="1">
    <source>
        <dbReference type="SAM" id="Coils"/>
    </source>
</evidence>
<dbReference type="EMBL" id="MT144528">
    <property type="protein sequence ID" value="QJA54682.1"/>
    <property type="molecule type" value="Genomic_DNA"/>
</dbReference>
<keyword evidence="1" id="KW-0175">Coiled coil</keyword>
<accession>A0A6H2A4P1</accession>
<sequence length="103" mass="12369">MLDDEERQEQLETSEKEKHWFDMPDDIAKDLNEQVKRWQKEHERQKLEASLETNRQLKKALEDKGFQFIPVNDKGKVKVIYPDGRELIDYDVIVLDKLRADKI</sequence>
<organism evidence="2">
    <name type="scientific">viral metagenome</name>
    <dbReference type="NCBI Taxonomy" id="1070528"/>
    <lineage>
        <taxon>unclassified sequences</taxon>
        <taxon>metagenomes</taxon>
        <taxon>organismal metagenomes</taxon>
    </lineage>
</organism>
<proteinExistence type="predicted"/>
<feature type="coiled-coil region" evidence="1">
    <location>
        <begin position="28"/>
        <end position="64"/>
    </location>
</feature>
<name>A0A6H2A4P1_9ZZZZ</name>
<gene>
    <name evidence="2" type="ORF">TM448A05523_0009</name>
</gene>
<dbReference type="AlphaFoldDB" id="A0A6H2A4P1"/>
<reference evidence="2" key="1">
    <citation type="submission" date="2020-03" db="EMBL/GenBank/DDBJ databases">
        <title>The deep terrestrial virosphere.</title>
        <authorList>
            <person name="Holmfeldt K."/>
            <person name="Nilsson E."/>
            <person name="Simone D."/>
            <person name="Lopez-Fernandez M."/>
            <person name="Wu X."/>
            <person name="de Brujin I."/>
            <person name="Lundin D."/>
            <person name="Andersson A."/>
            <person name="Bertilsson S."/>
            <person name="Dopson M."/>
        </authorList>
    </citation>
    <scope>NUCLEOTIDE SEQUENCE</scope>
    <source>
        <strain evidence="2">TM448A05523</strain>
    </source>
</reference>
<protein>
    <submittedName>
        <fullName evidence="2">Uncharacterized protein</fullName>
    </submittedName>
</protein>
<evidence type="ECO:0000313" key="2">
    <source>
        <dbReference type="EMBL" id="QJA54682.1"/>
    </source>
</evidence>